<dbReference type="PANTHER" id="PTHR38436">
    <property type="entry name" value="POLYKETIDE CYCLASE SNOAL-LIKE DOMAIN"/>
    <property type="match status" value="1"/>
</dbReference>
<sequence>MSKDSIEKRTVRRFNIDVIEKGDADSFDELMGEDFVNHAAPAGVSTGPESMWNMLANTLRPALSDLKVTIHEQLQDGDKVTSRKTITGQHTGAFMGIAATGRHVSIDVIDIVRVKNGQYIEHWGVNTLGATLTTLRN</sequence>
<evidence type="ECO:0000313" key="2">
    <source>
        <dbReference type="Proteomes" id="UP000295097"/>
    </source>
</evidence>
<dbReference type="Gene3D" id="3.10.450.50">
    <property type="match status" value="1"/>
</dbReference>
<evidence type="ECO:0000313" key="1">
    <source>
        <dbReference type="EMBL" id="TCT37827.1"/>
    </source>
</evidence>
<proteinExistence type="predicted"/>
<dbReference type="PANTHER" id="PTHR38436:SF1">
    <property type="entry name" value="ESTER CYCLASE"/>
    <property type="match status" value="1"/>
</dbReference>
<dbReference type="Proteomes" id="UP000295097">
    <property type="component" value="Unassembled WGS sequence"/>
</dbReference>
<comment type="caution">
    <text evidence="1">The sequence shown here is derived from an EMBL/GenBank/DDBJ whole genome shotgun (WGS) entry which is preliminary data.</text>
</comment>
<dbReference type="InterPro" id="IPR032710">
    <property type="entry name" value="NTF2-like_dom_sf"/>
</dbReference>
<reference evidence="1 2" key="1">
    <citation type="submission" date="2019-03" db="EMBL/GenBank/DDBJ databases">
        <title>Freshwater and sediment microbial communities from various areas in North America, analyzing microbe dynamics in response to fracking.</title>
        <authorList>
            <person name="Lamendella R."/>
        </authorList>
    </citation>
    <scope>NUCLEOTIDE SEQUENCE [LARGE SCALE GENOMIC DNA]</scope>
    <source>
        <strain evidence="1 2">175.2</strain>
    </source>
</reference>
<organism evidence="1 2">
    <name type="scientific">Martelella mediterranea</name>
    <dbReference type="NCBI Taxonomy" id="293089"/>
    <lineage>
        <taxon>Bacteria</taxon>
        <taxon>Pseudomonadati</taxon>
        <taxon>Pseudomonadota</taxon>
        <taxon>Alphaproteobacteria</taxon>
        <taxon>Hyphomicrobiales</taxon>
        <taxon>Aurantimonadaceae</taxon>
        <taxon>Martelella</taxon>
    </lineage>
</organism>
<dbReference type="RefSeq" id="WP_132311622.1">
    <property type="nucleotide sequence ID" value="NZ_SMAR01000016.1"/>
</dbReference>
<gene>
    <name evidence="1" type="ORF">EDC90_101612</name>
</gene>
<dbReference type="InterPro" id="IPR009959">
    <property type="entry name" value="Cyclase_SnoaL-like"/>
</dbReference>
<dbReference type="Pfam" id="PF07366">
    <property type="entry name" value="SnoaL"/>
    <property type="match status" value="1"/>
</dbReference>
<protein>
    <submittedName>
        <fullName evidence="1">SnoaL-like polyketide cyclase</fullName>
    </submittedName>
</protein>
<dbReference type="SUPFAM" id="SSF54427">
    <property type="entry name" value="NTF2-like"/>
    <property type="match status" value="1"/>
</dbReference>
<dbReference type="GO" id="GO:0030638">
    <property type="term" value="P:polyketide metabolic process"/>
    <property type="evidence" value="ECO:0007669"/>
    <property type="project" value="InterPro"/>
</dbReference>
<name>A0A4R3NVB9_9HYPH</name>
<accession>A0A4R3NVB9</accession>
<keyword evidence="2" id="KW-1185">Reference proteome</keyword>
<dbReference type="OrthoDB" id="129343at2"/>
<dbReference type="EMBL" id="SMAR01000016">
    <property type="protein sequence ID" value="TCT37827.1"/>
    <property type="molecule type" value="Genomic_DNA"/>
</dbReference>
<dbReference type="AlphaFoldDB" id="A0A4R3NVB9"/>